<dbReference type="EMBL" id="JAGTTL010000013">
    <property type="protein sequence ID" value="KAK6314051.1"/>
    <property type="molecule type" value="Genomic_DNA"/>
</dbReference>
<reference evidence="1 2" key="1">
    <citation type="submission" date="2021-04" db="EMBL/GenBank/DDBJ databases">
        <authorList>
            <person name="De Guttry C."/>
            <person name="Zahm M."/>
            <person name="Klopp C."/>
            <person name="Cabau C."/>
            <person name="Louis A."/>
            <person name="Berthelot C."/>
            <person name="Parey E."/>
            <person name="Roest Crollius H."/>
            <person name="Montfort J."/>
            <person name="Robinson-Rechavi M."/>
            <person name="Bucao C."/>
            <person name="Bouchez O."/>
            <person name="Gislard M."/>
            <person name="Lluch J."/>
            <person name="Milhes M."/>
            <person name="Lampietro C."/>
            <person name="Lopez Roques C."/>
            <person name="Donnadieu C."/>
            <person name="Braasch I."/>
            <person name="Desvignes T."/>
            <person name="Postlethwait J."/>
            <person name="Bobe J."/>
            <person name="Wedekind C."/>
            <person name="Guiguen Y."/>
        </authorList>
    </citation>
    <scope>NUCLEOTIDE SEQUENCE [LARGE SCALE GENOMIC DNA]</scope>
    <source>
        <strain evidence="1">Cs_M1</strain>
        <tissue evidence="1">Blood</tissue>
    </source>
</reference>
<evidence type="ECO:0000313" key="2">
    <source>
        <dbReference type="Proteomes" id="UP001356427"/>
    </source>
</evidence>
<proteinExistence type="predicted"/>
<dbReference type="AlphaFoldDB" id="A0AAN8LZG7"/>
<dbReference type="Proteomes" id="UP001356427">
    <property type="component" value="Unassembled WGS sequence"/>
</dbReference>
<keyword evidence="2" id="KW-1185">Reference proteome</keyword>
<sequence>MAHHVIGQKRVGKSALLKSKCSLIWVVRSSCQNGGLMHLPETYISFPKNKLVIIRMADNAFLSKAITICMGKHRILLITTHA</sequence>
<evidence type="ECO:0000313" key="1">
    <source>
        <dbReference type="EMBL" id="KAK6314051.1"/>
    </source>
</evidence>
<organism evidence="1 2">
    <name type="scientific">Coregonus suidteri</name>
    <dbReference type="NCBI Taxonomy" id="861788"/>
    <lineage>
        <taxon>Eukaryota</taxon>
        <taxon>Metazoa</taxon>
        <taxon>Chordata</taxon>
        <taxon>Craniata</taxon>
        <taxon>Vertebrata</taxon>
        <taxon>Euteleostomi</taxon>
        <taxon>Actinopterygii</taxon>
        <taxon>Neopterygii</taxon>
        <taxon>Teleostei</taxon>
        <taxon>Protacanthopterygii</taxon>
        <taxon>Salmoniformes</taxon>
        <taxon>Salmonidae</taxon>
        <taxon>Coregoninae</taxon>
        <taxon>Coregonus</taxon>
    </lineage>
</organism>
<gene>
    <name evidence="1" type="ORF">J4Q44_G00155100</name>
</gene>
<accession>A0AAN8LZG7</accession>
<protein>
    <submittedName>
        <fullName evidence="1">Uncharacterized protein</fullName>
    </submittedName>
</protein>
<name>A0AAN8LZG7_9TELE</name>
<comment type="caution">
    <text evidence="1">The sequence shown here is derived from an EMBL/GenBank/DDBJ whole genome shotgun (WGS) entry which is preliminary data.</text>
</comment>